<dbReference type="InterPro" id="IPR028889">
    <property type="entry name" value="USP"/>
</dbReference>
<comment type="caution">
    <text evidence="11">The sequence shown here is derived from an EMBL/GenBank/DDBJ whole genome shotgun (WGS) entry which is preliminary data.</text>
</comment>
<dbReference type="GO" id="GO:0004843">
    <property type="term" value="F:cysteine-type deubiquitinase activity"/>
    <property type="evidence" value="ECO:0007669"/>
    <property type="project" value="UniProtKB-EC"/>
</dbReference>
<keyword evidence="4" id="KW-0645">Protease</keyword>
<dbReference type="PROSITE" id="PS00972">
    <property type="entry name" value="USP_1"/>
    <property type="match status" value="1"/>
</dbReference>
<evidence type="ECO:0000256" key="7">
    <source>
        <dbReference type="ARBA" id="ARBA00022807"/>
    </source>
</evidence>
<feature type="compositionally biased region" description="Polar residues" evidence="8">
    <location>
        <begin position="698"/>
        <end position="717"/>
    </location>
</feature>
<feature type="region of interest" description="Disordered" evidence="8">
    <location>
        <begin position="1045"/>
        <end position="1066"/>
    </location>
</feature>
<comment type="similarity">
    <text evidence="2">Belongs to the peptidase C19 family.</text>
</comment>
<name>A0AAD6YN12_9AGAR</name>
<dbReference type="InterPro" id="IPR050185">
    <property type="entry name" value="Ub_carboxyl-term_hydrolase"/>
</dbReference>
<accession>A0AAD6YN12</accession>
<dbReference type="InterPro" id="IPR038765">
    <property type="entry name" value="Papain-like_cys_pep_sf"/>
</dbReference>
<feature type="region of interest" description="Disordered" evidence="8">
    <location>
        <begin position="156"/>
        <end position="352"/>
    </location>
</feature>
<dbReference type="GO" id="GO:0016579">
    <property type="term" value="P:protein deubiquitination"/>
    <property type="evidence" value="ECO:0007669"/>
    <property type="project" value="InterPro"/>
</dbReference>
<keyword evidence="7" id="KW-0788">Thiol protease</keyword>
<keyword evidence="6 11" id="KW-0378">Hydrolase</keyword>
<dbReference type="SUPFAM" id="SSF54001">
    <property type="entry name" value="Cysteine proteinases"/>
    <property type="match status" value="1"/>
</dbReference>
<dbReference type="Proteomes" id="UP001219525">
    <property type="component" value="Unassembled WGS sequence"/>
</dbReference>
<dbReference type="InterPro" id="IPR001394">
    <property type="entry name" value="Peptidase_C19_UCH"/>
</dbReference>
<dbReference type="PROSITE" id="PS00973">
    <property type="entry name" value="USP_2"/>
    <property type="match status" value="1"/>
</dbReference>
<comment type="catalytic activity">
    <reaction evidence="1">
        <text>Thiol-dependent hydrolysis of ester, thioester, amide, peptide and isopeptide bonds formed by the C-terminal Gly of ubiquitin (a 76-residue protein attached to proteins as an intracellular targeting signal).</text>
        <dbReference type="EC" id="3.4.19.12"/>
    </reaction>
</comment>
<feature type="compositionally biased region" description="Low complexity" evidence="8">
    <location>
        <begin position="307"/>
        <end position="336"/>
    </location>
</feature>
<evidence type="ECO:0000313" key="11">
    <source>
        <dbReference type="EMBL" id="KAJ7224073.1"/>
    </source>
</evidence>
<evidence type="ECO:0000256" key="4">
    <source>
        <dbReference type="ARBA" id="ARBA00022670"/>
    </source>
</evidence>
<feature type="compositionally biased region" description="Polar residues" evidence="8">
    <location>
        <begin position="487"/>
        <end position="504"/>
    </location>
</feature>
<dbReference type="CDD" id="cd02674">
    <property type="entry name" value="Peptidase_C19R"/>
    <property type="match status" value="1"/>
</dbReference>
<dbReference type="InterPro" id="IPR018200">
    <property type="entry name" value="USP_CS"/>
</dbReference>
<feature type="region of interest" description="Disordered" evidence="8">
    <location>
        <begin position="479"/>
        <end position="650"/>
    </location>
</feature>
<dbReference type="InterPro" id="IPR036873">
    <property type="entry name" value="Rhodanese-like_dom_sf"/>
</dbReference>
<evidence type="ECO:0000313" key="12">
    <source>
        <dbReference type="Proteomes" id="UP001219525"/>
    </source>
</evidence>
<feature type="domain" description="Rhodanese" evidence="9">
    <location>
        <begin position="363"/>
        <end position="486"/>
    </location>
</feature>
<dbReference type="SUPFAM" id="SSF52821">
    <property type="entry name" value="Rhodanese/Cell cycle control phosphatase"/>
    <property type="match status" value="1"/>
</dbReference>
<dbReference type="Gene3D" id="3.40.250.10">
    <property type="entry name" value="Rhodanese-like domain"/>
    <property type="match status" value="1"/>
</dbReference>
<dbReference type="Pfam" id="PF00443">
    <property type="entry name" value="UCH"/>
    <property type="match status" value="1"/>
</dbReference>
<dbReference type="Gene3D" id="3.90.70.10">
    <property type="entry name" value="Cysteine proteinases"/>
    <property type="match status" value="1"/>
</dbReference>
<proteinExistence type="inferred from homology"/>
<feature type="compositionally biased region" description="Low complexity" evidence="8">
    <location>
        <begin position="511"/>
        <end position="520"/>
    </location>
</feature>
<feature type="compositionally biased region" description="Pro residues" evidence="8">
    <location>
        <begin position="668"/>
        <end position="680"/>
    </location>
</feature>
<dbReference type="PROSITE" id="PS50235">
    <property type="entry name" value="USP_3"/>
    <property type="match status" value="1"/>
</dbReference>
<dbReference type="InterPro" id="IPR001763">
    <property type="entry name" value="Rhodanese-like_dom"/>
</dbReference>
<dbReference type="EMBL" id="JARJCW010000005">
    <property type="protein sequence ID" value="KAJ7224073.1"/>
    <property type="molecule type" value="Genomic_DNA"/>
</dbReference>
<keyword evidence="5" id="KW-0833">Ubl conjugation pathway</keyword>
<dbReference type="PROSITE" id="PS50206">
    <property type="entry name" value="RHODANESE_3"/>
    <property type="match status" value="1"/>
</dbReference>
<evidence type="ECO:0000256" key="2">
    <source>
        <dbReference type="ARBA" id="ARBA00009085"/>
    </source>
</evidence>
<feature type="compositionally biased region" description="Low complexity" evidence="8">
    <location>
        <begin position="227"/>
        <end position="241"/>
    </location>
</feature>
<dbReference type="PANTHER" id="PTHR21646">
    <property type="entry name" value="UBIQUITIN CARBOXYL-TERMINAL HYDROLASE"/>
    <property type="match status" value="1"/>
</dbReference>
<feature type="compositionally biased region" description="Low complexity" evidence="8">
    <location>
        <begin position="279"/>
        <end position="290"/>
    </location>
</feature>
<dbReference type="AlphaFoldDB" id="A0AAD6YN12"/>
<dbReference type="GO" id="GO:0006508">
    <property type="term" value="P:proteolysis"/>
    <property type="evidence" value="ECO:0007669"/>
    <property type="project" value="UniProtKB-KW"/>
</dbReference>
<evidence type="ECO:0000259" key="9">
    <source>
        <dbReference type="PROSITE" id="PS50206"/>
    </source>
</evidence>
<keyword evidence="12" id="KW-1185">Reference proteome</keyword>
<feature type="compositionally biased region" description="Polar residues" evidence="8">
    <location>
        <begin position="573"/>
        <end position="597"/>
    </location>
</feature>
<dbReference type="PANTHER" id="PTHR21646:SF95">
    <property type="entry name" value="UBIQUITIN CARBOXYL-TERMINAL HYDROLASE 4-RELATED"/>
    <property type="match status" value="1"/>
</dbReference>
<evidence type="ECO:0000256" key="8">
    <source>
        <dbReference type="SAM" id="MobiDB-lite"/>
    </source>
</evidence>
<evidence type="ECO:0000259" key="10">
    <source>
        <dbReference type="PROSITE" id="PS50235"/>
    </source>
</evidence>
<dbReference type="EC" id="3.4.19.12" evidence="3"/>
<sequence>MPAVALGVPGSTPNGNAKHFDKMSTAQIKAQMVETVRRDSKGAGASALLKVARNQIVAAHEYEAKGDLRNALASYATCGSLVRAALDSTEYKRESSGGVVHRECLEFQKTYSVDMATRMSAIEEKLKALEKLDDGPNTAPMGGIQERIQALRKNGLPLGDAPKRVSQQPSKFPTPPTSPKLLTTSSNVMSTSMLSPSPLVPSTPVSSSSSPHALVSPLSFGPPSPASTPSSSPVQTYSPALPTAPPLSPSRSMSLSSTEAKFPSISELDETFPIPPVPTGRSAGSTSGGSHSRDPPSFNNFLSIDRPSSTPVTPTLSSFISRPGSPSKPNKPSGSPAHASTTAKPPIPNSGTAFPKDLQTYLRDCNVLLLDVRNRADFDLAHVRVEAVVCVEPVVLTRSGLNAERLEDSMVNAPTNETTMFKNRDKFDLIVVYDQSSQTLGSSSSPMSILVRLIYEQAFTKVLKRMPMVLVGGLDGWRRDMGDHEITSSPPVAMSKTTPPNRSSGLPAPMSYTTSSSSSSNGFTPTPISNGLSSTSSMSNGFSSSTSMASGFASSSSTSVEPHQVWTPRSRADTSPVSQPPSFQHRSSYSLDQQFGHSRSPAEISYPSTLQSSDYGRPLSRKQAISRAPPSAGSSPLPHGIPENYASPSPMANGSLSITYPSFTPPSISSPPVPPTPITSPPQASINPSLSRRRSDYIDQSQEAVSSLHQRPSNDYPSQHLIRPPPAVASSALERQERLRAPLPSSSPSDPPRIPSDYAPTYWSDISVGTSGLKNLGNTCYMNAPIQCLSATLPFAQFFANGRWKGAVNTLNALGSKGILSSSFARLVHAMWSGELPYIIPLDFRKAVCHLNSQYNGSNQHDSQEFLSFLLDGIHEDLNRLLVQPTLTRTPEQEAELERLSPQIASEQEWRLWKTRNDSIIVDFFQGQFRNRMQCLTCFTTSTTYNVFSILQLPIPHGRSSKVPLQSCMEAFFNTEILDKDDAWDCPKCKTKRRASKALSLARLPPILVIHLKRFEINGRFSDKIDTFVDYPLKNLDLTNFMPPPLPPGADKSKLNGGVPMSPDDPRSQLPPYKYNLYGVTNHVGNLTSGHYTAFIADRDGWKSCDDSSIRPADEKQVPNQRAYVLFYKRMKNTV</sequence>
<evidence type="ECO:0000256" key="6">
    <source>
        <dbReference type="ARBA" id="ARBA00022801"/>
    </source>
</evidence>
<evidence type="ECO:0000256" key="1">
    <source>
        <dbReference type="ARBA" id="ARBA00000707"/>
    </source>
</evidence>
<dbReference type="Pfam" id="PF00581">
    <property type="entry name" value="Rhodanese"/>
    <property type="match status" value="1"/>
</dbReference>
<gene>
    <name evidence="11" type="ORF">GGX14DRAFT_424074</name>
</gene>
<feature type="region of interest" description="Disordered" evidence="8">
    <location>
        <begin position="662"/>
        <end position="724"/>
    </location>
</feature>
<feature type="compositionally biased region" description="Low complexity" evidence="8">
    <location>
        <begin position="179"/>
        <end position="219"/>
    </location>
</feature>
<feature type="compositionally biased region" description="Low complexity" evidence="8">
    <location>
        <begin position="529"/>
        <end position="559"/>
    </location>
</feature>
<evidence type="ECO:0000256" key="5">
    <source>
        <dbReference type="ARBA" id="ARBA00022786"/>
    </source>
</evidence>
<evidence type="ECO:0000256" key="3">
    <source>
        <dbReference type="ARBA" id="ARBA00012759"/>
    </source>
</evidence>
<reference evidence="11" key="1">
    <citation type="submission" date="2023-03" db="EMBL/GenBank/DDBJ databases">
        <title>Massive genome expansion in bonnet fungi (Mycena s.s.) driven by repeated elements and novel gene families across ecological guilds.</title>
        <authorList>
            <consortium name="Lawrence Berkeley National Laboratory"/>
            <person name="Harder C.B."/>
            <person name="Miyauchi S."/>
            <person name="Viragh M."/>
            <person name="Kuo A."/>
            <person name="Thoen E."/>
            <person name="Andreopoulos B."/>
            <person name="Lu D."/>
            <person name="Skrede I."/>
            <person name="Drula E."/>
            <person name="Henrissat B."/>
            <person name="Morin E."/>
            <person name="Kohler A."/>
            <person name="Barry K."/>
            <person name="LaButti K."/>
            <person name="Morin E."/>
            <person name="Salamov A."/>
            <person name="Lipzen A."/>
            <person name="Mereny Z."/>
            <person name="Hegedus B."/>
            <person name="Baldrian P."/>
            <person name="Stursova M."/>
            <person name="Weitz H."/>
            <person name="Taylor A."/>
            <person name="Grigoriev I.V."/>
            <person name="Nagy L.G."/>
            <person name="Martin F."/>
            <person name="Kauserud H."/>
        </authorList>
    </citation>
    <scope>NUCLEOTIDE SEQUENCE</scope>
    <source>
        <strain evidence="11">9144</strain>
    </source>
</reference>
<organism evidence="11 12">
    <name type="scientific">Mycena pura</name>
    <dbReference type="NCBI Taxonomy" id="153505"/>
    <lineage>
        <taxon>Eukaryota</taxon>
        <taxon>Fungi</taxon>
        <taxon>Dikarya</taxon>
        <taxon>Basidiomycota</taxon>
        <taxon>Agaricomycotina</taxon>
        <taxon>Agaricomycetes</taxon>
        <taxon>Agaricomycetidae</taxon>
        <taxon>Agaricales</taxon>
        <taxon>Marasmiineae</taxon>
        <taxon>Mycenaceae</taxon>
        <taxon>Mycena</taxon>
    </lineage>
</organism>
<protein>
    <recommendedName>
        <fullName evidence="3">ubiquitinyl hydrolase 1</fullName>
        <ecNumber evidence="3">3.4.19.12</ecNumber>
    </recommendedName>
</protein>
<feature type="domain" description="USP" evidence="10">
    <location>
        <begin position="771"/>
        <end position="1131"/>
    </location>
</feature>